<dbReference type="Proteomes" id="UP000469670">
    <property type="component" value="Unassembled WGS sequence"/>
</dbReference>
<organism evidence="2 3">
    <name type="scientific">Streptomyces parvus</name>
    <dbReference type="NCBI Taxonomy" id="66428"/>
    <lineage>
        <taxon>Bacteria</taxon>
        <taxon>Bacillati</taxon>
        <taxon>Actinomycetota</taxon>
        <taxon>Actinomycetes</taxon>
        <taxon>Kitasatosporales</taxon>
        <taxon>Streptomycetaceae</taxon>
        <taxon>Streptomyces</taxon>
    </lineage>
</organism>
<protein>
    <submittedName>
        <fullName evidence="2">Uncharacterized protein</fullName>
    </submittedName>
</protein>
<feature type="region of interest" description="Disordered" evidence="1">
    <location>
        <begin position="1"/>
        <end position="27"/>
    </location>
</feature>
<gene>
    <name evidence="2" type="ORF">G3I50_23635</name>
</gene>
<reference evidence="2 3" key="1">
    <citation type="submission" date="2020-01" db="EMBL/GenBank/DDBJ databases">
        <title>Insect and environment-associated Actinomycetes.</title>
        <authorList>
            <person name="Currrie C."/>
            <person name="Chevrette M."/>
            <person name="Carlson C."/>
            <person name="Stubbendieck R."/>
            <person name="Wendt-Pienkowski E."/>
        </authorList>
    </citation>
    <scope>NUCLEOTIDE SEQUENCE [LARGE SCALE GENOMIC DNA]</scope>
    <source>
        <strain evidence="2 3">SID7590</strain>
    </source>
</reference>
<accession>A0A7K3S2Q1</accession>
<evidence type="ECO:0000313" key="3">
    <source>
        <dbReference type="Proteomes" id="UP000469670"/>
    </source>
</evidence>
<proteinExistence type="predicted"/>
<sequence>MGANVSLFWTRQPKPPKPPRGTERATLTPSQVQVGHYVLLSGVYRQIRSMTALTGGGRLLHFEGRGPYAMRVAMQIYRPR</sequence>
<evidence type="ECO:0000256" key="1">
    <source>
        <dbReference type="SAM" id="MobiDB-lite"/>
    </source>
</evidence>
<name>A0A7K3S2Q1_9ACTN</name>
<dbReference type="RefSeq" id="WP_164205242.1">
    <property type="nucleotide sequence ID" value="NZ_JAAGMP010001046.1"/>
</dbReference>
<evidence type="ECO:0000313" key="2">
    <source>
        <dbReference type="EMBL" id="NEC21212.1"/>
    </source>
</evidence>
<dbReference type="AlphaFoldDB" id="A0A7K3S2Q1"/>
<dbReference type="EMBL" id="JAAGMP010001046">
    <property type="protein sequence ID" value="NEC21212.1"/>
    <property type="molecule type" value="Genomic_DNA"/>
</dbReference>
<comment type="caution">
    <text evidence="2">The sequence shown here is derived from an EMBL/GenBank/DDBJ whole genome shotgun (WGS) entry which is preliminary data.</text>
</comment>